<comment type="catalytic activity">
    <reaction evidence="2 7">
        <text>Release of an N-terminal amino acid, preferentially leucine, but not glutamic or aspartic acids.</text>
        <dbReference type="EC" id="3.4.11.10"/>
    </reaction>
</comment>
<dbReference type="GO" id="GO:0006508">
    <property type="term" value="P:proteolysis"/>
    <property type="evidence" value="ECO:0007669"/>
    <property type="project" value="UniProtKB-KW"/>
</dbReference>
<keyword evidence="7" id="KW-0464">Manganese</keyword>
<dbReference type="Gene3D" id="3.40.630.10">
    <property type="entry name" value="Zn peptidases"/>
    <property type="match status" value="1"/>
</dbReference>
<evidence type="ECO:0000256" key="7">
    <source>
        <dbReference type="HAMAP-Rule" id="MF_00181"/>
    </source>
</evidence>
<gene>
    <name evidence="7" type="primary">pepA</name>
    <name evidence="9" type="ORF">A3F83_14390</name>
</gene>
<feature type="active site" evidence="7">
    <location>
        <position position="365"/>
    </location>
</feature>
<feature type="binding site" evidence="7">
    <location>
        <position position="284"/>
    </location>
    <ligand>
        <name>Mn(2+)</name>
        <dbReference type="ChEBI" id="CHEBI:29035"/>
        <label>2</label>
    </ligand>
</feature>
<dbReference type="Pfam" id="PF00883">
    <property type="entry name" value="Peptidase_M17"/>
    <property type="match status" value="1"/>
</dbReference>
<dbReference type="InterPro" id="IPR043472">
    <property type="entry name" value="Macro_dom-like"/>
</dbReference>
<dbReference type="NCBIfam" id="NF002083">
    <property type="entry name" value="PRK00913.3-5"/>
    <property type="match status" value="1"/>
</dbReference>
<dbReference type="EC" id="3.4.11.10" evidence="7"/>
<feature type="domain" description="Cytosol aminopeptidase" evidence="8">
    <location>
        <begin position="359"/>
        <end position="366"/>
    </location>
</feature>
<comment type="caution">
    <text evidence="9">The sequence shown here is derived from an EMBL/GenBank/DDBJ whole genome shotgun (WGS) entry which is preliminary data.</text>
</comment>
<comment type="similarity">
    <text evidence="3 7">Belongs to the peptidase M17 family.</text>
</comment>
<dbReference type="Proteomes" id="UP000179129">
    <property type="component" value="Unassembled WGS sequence"/>
</dbReference>
<keyword evidence="4 7" id="KW-0031">Aminopeptidase</keyword>
<evidence type="ECO:0000313" key="10">
    <source>
        <dbReference type="Proteomes" id="UP000179129"/>
    </source>
</evidence>
<dbReference type="GO" id="GO:0005737">
    <property type="term" value="C:cytoplasm"/>
    <property type="evidence" value="ECO:0007669"/>
    <property type="project" value="UniProtKB-SubCell"/>
</dbReference>
<evidence type="ECO:0000313" key="9">
    <source>
        <dbReference type="EMBL" id="OGG03637.1"/>
    </source>
</evidence>
<protein>
    <recommendedName>
        <fullName evidence="7">Probable cytosol aminopeptidase</fullName>
        <ecNumber evidence="7">3.4.11.1</ecNumber>
    </recommendedName>
    <alternativeName>
        <fullName evidence="7">Leucine aminopeptidase</fullName>
        <shortName evidence="7">LAP</shortName>
        <ecNumber evidence="7">3.4.11.10</ecNumber>
    </alternativeName>
    <alternativeName>
        <fullName evidence="7">Leucyl aminopeptidase</fullName>
    </alternativeName>
</protein>
<dbReference type="InterPro" id="IPR000819">
    <property type="entry name" value="Peptidase_M17_C"/>
</dbReference>
<evidence type="ECO:0000256" key="2">
    <source>
        <dbReference type="ARBA" id="ARBA00000967"/>
    </source>
</evidence>
<keyword evidence="5 7" id="KW-0645">Protease</keyword>
<dbReference type="InterPro" id="IPR023042">
    <property type="entry name" value="Peptidase_M17_leu_NH2_pept"/>
</dbReference>
<feature type="binding site" evidence="7">
    <location>
        <position position="363"/>
    </location>
    <ligand>
        <name>Mn(2+)</name>
        <dbReference type="ChEBI" id="CHEBI:29035"/>
        <label>2</label>
    </ligand>
</feature>
<keyword evidence="7" id="KW-0479">Metal-binding</keyword>
<dbReference type="AlphaFoldDB" id="A0A1F5YUK2"/>
<name>A0A1F5YUK2_9BACT</name>
<dbReference type="EMBL" id="MFIX01000138">
    <property type="protein sequence ID" value="OGG03637.1"/>
    <property type="molecule type" value="Genomic_DNA"/>
</dbReference>
<dbReference type="EC" id="3.4.11.1" evidence="7"/>
<dbReference type="STRING" id="1817867.A3F83_14390"/>
<feature type="binding site" evidence="7">
    <location>
        <position position="363"/>
    </location>
    <ligand>
        <name>Mn(2+)</name>
        <dbReference type="ChEBI" id="CHEBI:29035"/>
        <label>1</label>
    </ligand>
</feature>
<organism evidence="9 10">
    <name type="scientific">Candidatus Glassbacteria bacterium RIFCSPLOWO2_12_FULL_58_11</name>
    <dbReference type="NCBI Taxonomy" id="1817867"/>
    <lineage>
        <taxon>Bacteria</taxon>
        <taxon>Candidatus Glassiibacteriota</taxon>
    </lineage>
</organism>
<comment type="catalytic activity">
    <reaction evidence="1 7">
        <text>Release of an N-terminal amino acid, Xaa-|-Yaa-, in which Xaa is preferably Leu, but may be other amino acids including Pro although not Arg or Lys, and Yaa may be Pro. Amino acid amides and methyl esters are also readily hydrolyzed, but rates on arylamides are exceedingly low.</text>
        <dbReference type="EC" id="3.4.11.1"/>
    </reaction>
</comment>
<dbReference type="SUPFAM" id="SSF53187">
    <property type="entry name" value="Zn-dependent exopeptidases"/>
    <property type="match status" value="1"/>
</dbReference>
<comment type="subcellular location">
    <subcellularLocation>
        <location evidence="7">Cytoplasm</location>
    </subcellularLocation>
</comment>
<feature type="binding site" evidence="7">
    <location>
        <position position="302"/>
    </location>
    <ligand>
        <name>Mn(2+)</name>
        <dbReference type="ChEBI" id="CHEBI:29035"/>
        <label>2</label>
    </ligand>
</feature>
<evidence type="ECO:0000256" key="4">
    <source>
        <dbReference type="ARBA" id="ARBA00022438"/>
    </source>
</evidence>
<evidence type="ECO:0000256" key="6">
    <source>
        <dbReference type="ARBA" id="ARBA00022801"/>
    </source>
</evidence>
<dbReference type="GO" id="GO:0070006">
    <property type="term" value="F:metalloaminopeptidase activity"/>
    <property type="evidence" value="ECO:0007669"/>
    <property type="project" value="InterPro"/>
</dbReference>
<comment type="function">
    <text evidence="7">Presumably involved in the processing and regular turnover of intracellular proteins. Catalyzes the removal of unsubstituted N-terminal amino acids from various peptides.</text>
</comment>
<dbReference type="Gene3D" id="3.40.220.10">
    <property type="entry name" value="Leucine Aminopeptidase, subunit E, domain 1"/>
    <property type="match status" value="1"/>
</dbReference>
<reference evidence="9 10" key="1">
    <citation type="journal article" date="2016" name="Nat. Commun.">
        <title>Thousands of microbial genomes shed light on interconnected biogeochemical processes in an aquifer system.</title>
        <authorList>
            <person name="Anantharaman K."/>
            <person name="Brown C.T."/>
            <person name="Hug L.A."/>
            <person name="Sharon I."/>
            <person name="Castelle C.J."/>
            <person name="Probst A.J."/>
            <person name="Thomas B.C."/>
            <person name="Singh A."/>
            <person name="Wilkins M.J."/>
            <person name="Karaoz U."/>
            <person name="Brodie E.L."/>
            <person name="Williams K.H."/>
            <person name="Hubbard S.S."/>
            <person name="Banfield J.F."/>
        </authorList>
    </citation>
    <scope>NUCLEOTIDE SEQUENCE [LARGE SCALE GENOMIC DNA]</scope>
</reference>
<dbReference type="InterPro" id="IPR011356">
    <property type="entry name" value="Leucine_aapep/pepB"/>
</dbReference>
<feature type="binding site" evidence="7">
    <location>
        <position position="361"/>
    </location>
    <ligand>
        <name>Mn(2+)</name>
        <dbReference type="ChEBI" id="CHEBI:29035"/>
        <label>1</label>
    </ligand>
</feature>
<dbReference type="NCBIfam" id="NF002073">
    <property type="entry name" value="PRK00913.1-2"/>
    <property type="match status" value="1"/>
</dbReference>
<proteinExistence type="inferred from homology"/>
<feature type="active site" evidence="7">
    <location>
        <position position="291"/>
    </location>
</feature>
<dbReference type="InterPro" id="IPR008283">
    <property type="entry name" value="Peptidase_M17_N"/>
</dbReference>
<feature type="binding site" evidence="7">
    <location>
        <position position="284"/>
    </location>
    <ligand>
        <name>Mn(2+)</name>
        <dbReference type="ChEBI" id="CHEBI:29035"/>
        <label>1</label>
    </ligand>
</feature>
<evidence type="ECO:0000256" key="3">
    <source>
        <dbReference type="ARBA" id="ARBA00009528"/>
    </source>
</evidence>
<dbReference type="PROSITE" id="PS00631">
    <property type="entry name" value="CYTOSOL_AP"/>
    <property type="match status" value="1"/>
</dbReference>
<feature type="binding site" evidence="7">
    <location>
        <position position="279"/>
    </location>
    <ligand>
        <name>Mn(2+)</name>
        <dbReference type="ChEBI" id="CHEBI:29035"/>
        <label>2</label>
    </ligand>
</feature>
<dbReference type="PRINTS" id="PR00481">
    <property type="entry name" value="LAMNOPPTDASE"/>
</dbReference>
<evidence type="ECO:0000256" key="5">
    <source>
        <dbReference type="ARBA" id="ARBA00022670"/>
    </source>
</evidence>
<comment type="cofactor">
    <cofactor evidence="7">
        <name>Mn(2+)</name>
        <dbReference type="ChEBI" id="CHEBI:29035"/>
    </cofactor>
    <text evidence="7">Binds 2 manganese ions per subunit.</text>
</comment>
<dbReference type="GO" id="GO:0030145">
    <property type="term" value="F:manganese ion binding"/>
    <property type="evidence" value="ECO:0007669"/>
    <property type="project" value="UniProtKB-UniRule"/>
</dbReference>
<sequence>MKVGFTPKFDLNAPLDLLLIPVVQDRVLENPLSARIDRALGGIITQMSEQENFKGKAGQNLNFNTLGRIGAKRVCLLGIGERSKLSAEAYRRAGGRGADWVRKYRAAGVTVACRVPKGGRLSVGELAGALIEGLSLGLYRFDKYKSKENGEPHYPGPEEVSIFLCDARGAAVRGPLEALEAVAHRALLVAEGVITARELVNEIPEVMKPQKLAEMAVQLSTGIRGLSCRILDEREMAAEKMGAALAVGRGSENPPRFIELLYKPEGVPPDKEIFVMVGKGVTFDSGGLNLKPGESMVTMKMDMSGAAAVISAMTTIARLELPLRCAALVASVENMPSGRSYRPDDVVRAMNGITIEVGNTDAEGRLTLADALSWAIHKLGAGRIIDLATLTGACVVGLGPTTAGVFGNDRKWLSMVLEAAQEAGEKCCNLPLDQDMLDDIKSEIADVKNIGATRWGGAITAALFLQKFVKDTSWVHVDIAGPSWADKKRHYEPIGGTGYGVRTLVRLAERLAAEKIK</sequence>
<dbReference type="CDD" id="cd00433">
    <property type="entry name" value="Peptidase_M17"/>
    <property type="match status" value="1"/>
</dbReference>
<dbReference type="Pfam" id="PF02789">
    <property type="entry name" value="Peptidase_M17_N"/>
    <property type="match status" value="1"/>
</dbReference>
<keyword evidence="7" id="KW-0963">Cytoplasm</keyword>
<evidence type="ECO:0000259" key="8">
    <source>
        <dbReference type="PROSITE" id="PS00631"/>
    </source>
</evidence>
<evidence type="ECO:0000256" key="1">
    <source>
        <dbReference type="ARBA" id="ARBA00000135"/>
    </source>
</evidence>
<dbReference type="PANTHER" id="PTHR11963:SF23">
    <property type="entry name" value="CYTOSOL AMINOPEPTIDASE"/>
    <property type="match status" value="1"/>
</dbReference>
<keyword evidence="6 7" id="KW-0378">Hydrolase</keyword>
<accession>A0A1F5YUK2</accession>
<dbReference type="SUPFAM" id="SSF52949">
    <property type="entry name" value="Macro domain-like"/>
    <property type="match status" value="1"/>
</dbReference>
<dbReference type="PANTHER" id="PTHR11963">
    <property type="entry name" value="LEUCINE AMINOPEPTIDASE-RELATED"/>
    <property type="match status" value="1"/>
</dbReference>
<dbReference type="HAMAP" id="MF_00181">
    <property type="entry name" value="Cytosol_peptidase_M17"/>
    <property type="match status" value="1"/>
</dbReference>